<evidence type="ECO:0000256" key="1">
    <source>
        <dbReference type="ARBA" id="ARBA00022801"/>
    </source>
</evidence>
<dbReference type="EMBL" id="CP011393">
    <property type="protein sequence ID" value="ANE40979.1"/>
    <property type="molecule type" value="Genomic_DNA"/>
</dbReference>
<dbReference type="SUPFAM" id="SSF56281">
    <property type="entry name" value="Metallo-hydrolase/oxidoreductase"/>
    <property type="match status" value="1"/>
</dbReference>
<dbReference type="KEGG" id="fng:JM64_02405"/>
<evidence type="ECO:0000259" key="3">
    <source>
        <dbReference type="SMART" id="SM00849"/>
    </source>
</evidence>
<dbReference type="HAMAP" id="MF_00457">
    <property type="entry name" value="UPF0173"/>
    <property type="match status" value="1"/>
</dbReference>
<dbReference type="SMART" id="SM00849">
    <property type="entry name" value="Lactamase_B"/>
    <property type="match status" value="1"/>
</dbReference>
<dbReference type="InterPro" id="IPR001279">
    <property type="entry name" value="Metallo-B-lactamas"/>
</dbReference>
<dbReference type="PATRIC" id="fig|93466.3.peg.531"/>
<evidence type="ECO:0000313" key="5">
    <source>
        <dbReference type="EMBL" id="HGQ76882.1"/>
    </source>
</evidence>
<dbReference type="InterPro" id="IPR022877">
    <property type="entry name" value="UPF0173"/>
</dbReference>
<feature type="domain" description="Metallo-beta-lactamase" evidence="3">
    <location>
        <begin position="7"/>
        <end position="190"/>
    </location>
</feature>
<dbReference type="PANTHER" id="PTHR43546:SF3">
    <property type="entry name" value="UPF0173 METAL-DEPENDENT HYDROLASE MJ1163"/>
    <property type="match status" value="1"/>
</dbReference>
<dbReference type="Gene3D" id="3.60.15.10">
    <property type="entry name" value="Ribonuclease Z/Hydroxyacylglutathione hydrolase-like"/>
    <property type="match status" value="1"/>
</dbReference>
<comment type="similarity">
    <text evidence="2">Belongs to the UPF0173 family.</text>
</comment>
<dbReference type="InterPro" id="IPR036866">
    <property type="entry name" value="RibonucZ/Hydroxyglut_hydro"/>
</dbReference>
<dbReference type="AlphaFoldDB" id="A0A172T1U9"/>
<reference evidence="4 6" key="1">
    <citation type="submission" date="2014-08" db="EMBL/GenBank/DDBJ databases">
        <title>Fervidobacterium pennivorans DYC genome.</title>
        <authorList>
            <person name="Wushke S."/>
        </authorList>
    </citation>
    <scope>NUCLEOTIDE SEQUENCE [LARGE SCALE GENOMIC DNA]</scope>
    <source>
        <strain evidence="4 6">DYC</strain>
    </source>
</reference>
<dbReference type="InterPro" id="IPR050114">
    <property type="entry name" value="UPF0173_UPF0282_UlaG_hydrolase"/>
</dbReference>
<evidence type="ECO:0000256" key="2">
    <source>
        <dbReference type="HAMAP-Rule" id="MF_00457"/>
    </source>
</evidence>
<sequence>MKVTFLGHAAVLISEIEGKYNVIIDPFISGNPVYPREFELPKLDYILVTHGHGDHLGDTVELAKKYGATVIANFELCSYLQSKGCKVHPMHVGGVYYFEFGKVKLTPAIHGSGIHDGDKVIYGGNPCGFLIKAEGKTIYHAGDTGLTKEMELIKGVDLAFLPIGGNFVMDVEDAITAVEMIKPKVVVPIHYNTWDIIKADPEKFKTEAEKIGVKCVIMKPGETIECQQ</sequence>
<dbReference type="OrthoDB" id="36975at2"/>
<organism evidence="4 6">
    <name type="scientific">Fervidobacterium pennivorans</name>
    <dbReference type="NCBI Taxonomy" id="93466"/>
    <lineage>
        <taxon>Bacteria</taxon>
        <taxon>Thermotogati</taxon>
        <taxon>Thermotogota</taxon>
        <taxon>Thermotogae</taxon>
        <taxon>Thermotogales</taxon>
        <taxon>Fervidobacteriaceae</taxon>
        <taxon>Fervidobacterium</taxon>
    </lineage>
</organism>
<proteinExistence type="inferred from homology"/>
<dbReference type="Proteomes" id="UP000077096">
    <property type="component" value="Chromosome"/>
</dbReference>
<dbReference type="Pfam" id="PF12706">
    <property type="entry name" value="Lactamase_B_2"/>
    <property type="match status" value="1"/>
</dbReference>
<evidence type="ECO:0000313" key="6">
    <source>
        <dbReference type="Proteomes" id="UP000077096"/>
    </source>
</evidence>
<keyword evidence="1 2" id="KW-0378">Hydrolase</keyword>
<dbReference type="PANTHER" id="PTHR43546">
    <property type="entry name" value="UPF0173 METAL-DEPENDENT HYDROLASE MJ1163-RELATED"/>
    <property type="match status" value="1"/>
</dbReference>
<gene>
    <name evidence="5" type="ORF">ENU12_02990</name>
    <name evidence="4" type="ORF">JM64_02405</name>
</gene>
<dbReference type="GO" id="GO:0016787">
    <property type="term" value="F:hydrolase activity"/>
    <property type="evidence" value="ECO:0007669"/>
    <property type="project" value="UniProtKB-UniRule"/>
</dbReference>
<reference evidence="5" key="2">
    <citation type="journal article" date="2020" name="mSystems">
        <title>Genome- and Community-Level Interaction Insights into Carbon Utilization and Element Cycling Functions of Hydrothermarchaeota in Hydrothermal Sediment.</title>
        <authorList>
            <person name="Zhou Z."/>
            <person name="Liu Y."/>
            <person name="Xu W."/>
            <person name="Pan J."/>
            <person name="Luo Z.H."/>
            <person name="Li M."/>
        </authorList>
    </citation>
    <scope>NUCLEOTIDE SEQUENCE [LARGE SCALE GENOMIC DNA]</scope>
    <source>
        <strain evidence="5">SpSt-640</strain>
    </source>
</reference>
<protein>
    <recommendedName>
        <fullName evidence="2">UPF0173 metal-dependent hydrolase ENU12_02990</fullName>
    </recommendedName>
</protein>
<dbReference type="NCBIfam" id="NF001911">
    <property type="entry name" value="PRK00685.1"/>
    <property type="match status" value="1"/>
</dbReference>
<accession>A0A172T1U9</accession>
<dbReference type="EMBL" id="DTBH01000065">
    <property type="protein sequence ID" value="HGQ76882.1"/>
    <property type="molecule type" value="Genomic_DNA"/>
</dbReference>
<name>A0A172T1U9_FERPE</name>
<evidence type="ECO:0000313" key="4">
    <source>
        <dbReference type="EMBL" id="ANE40979.1"/>
    </source>
</evidence>